<proteinExistence type="predicted"/>
<reference evidence="3" key="1">
    <citation type="submission" date="2015-12" db="EMBL/GenBank/DDBJ databases">
        <title>Update maize B73 reference genome by single molecule sequencing technologies.</title>
        <authorList>
            <consortium name="Maize Genome Sequencing Project"/>
            <person name="Ware D."/>
        </authorList>
    </citation>
    <scope>NUCLEOTIDE SEQUENCE [LARGE SCALE GENOMIC DNA]</scope>
    <source>
        <strain evidence="3">cv. B73</strain>
    </source>
</reference>
<dbReference type="InParanoid" id="A0A804LMR8"/>
<sequence length="127" mass="14127">MPFHVLAFSIAATSMASPPSIDGSPRKILPCSRARKSRDSPFHGVAPFHGSRAPSAPFHPWPRIPARRDSSHTLPLRPSIHGRGSLRTAILPIRSLRARRCSTLRRESQITKFVDLKFLHQPVCCFG</sequence>
<organism evidence="2 3">
    <name type="scientific">Zea mays</name>
    <name type="common">Maize</name>
    <dbReference type="NCBI Taxonomy" id="4577"/>
    <lineage>
        <taxon>Eukaryota</taxon>
        <taxon>Viridiplantae</taxon>
        <taxon>Streptophyta</taxon>
        <taxon>Embryophyta</taxon>
        <taxon>Tracheophyta</taxon>
        <taxon>Spermatophyta</taxon>
        <taxon>Magnoliopsida</taxon>
        <taxon>Liliopsida</taxon>
        <taxon>Poales</taxon>
        <taxon>Poaceae</taxon>
        <taxon>PACMAD clade</taxon>
        <taxon>Panicoideae</taxon>
        <taxon>Andropogonodae</taxon>
        <taxon>Andropogoneae</taxon>
        <taxon>Tripsacinae</taxon>
        <taxon>Zea</taxon>
    </lineage>
</organism>
<feature type="region of interest" description="Disordered" evidence="1">
    <location>
        <begin position="33"/>
        <end position="78"/>
    </location>
</feature>
<dbReference type="Gramene" id="Zm00001eb022310_T001">
    <property type="protein sequence ID" value="Zm00001eb022310_P001"/>
    <property type="gene ID" value="Zm00001eb022310"/>
</dbReference>
<name>A0A804LMR8_MAIZE</name>
<evidence type="ECO:0000313" key="3">
    <source>
        <dbReference type="Proteomes" id="UP000007305"/>
    </source>
</evidence>
<reference evidence="2" key="3">
    <citation type="submission" date="2021-05" db="UniProtKB">
        <authorList>
            <consortium name="EnsemblPlants"/>
        </authorList>
    </citation>
    <scope>IDENTIFICATION</scope>
    <source>
        <strain evidence="2">cv. B73</strain>
    </source>
</reference>
<evidence type="ECO:0000256" key="1">
    <source>
        <dbReference type="SAM" id="MobiDB-lite"/>
    </source>
</evidence>
<dbReference type="EnsemblPlants" id="Zm00001eb022310_T001">
    <property type="protein sequence ID" value="Zm00001eb022310_P001"/>
    <property type="gene ID" value="Zm00001eb022310"/>
</dbReference>
<protein>
    <submittedName>
        <fullName evidence="2">Uncharacterized protein</fullName>
    </submittedName>
</protein>
<keyword evidence="3" id="KW-1185">Reference proteome</keyword>
<accession>A0A804LMR8</accession>
<dbReference type="AlphaFoldDB" id="A0A804LMR8"/>
<evidence type="ECO:0000313" key="2">
    <source>
        <dbReference type="EnsemblPlants" id="Zm00001eb022310_P001"/>
    </source>
</evidence>
<reference evidence="2" key="2">
    <citation type="submission" date="2019-07" db="EMBL/GenBank/DDBJ databases">
        <authorList>
            <person name="Seetharam A."/>
            <person name="Woodhouse M."/>
            <person name="Cannon E."/>
        </authorList>
    </citation>
    <scope>NUCLEOTIDE SEQUENCE [LARGE SCALE GENOMIC DNA]</scope>
    <source>
        <strain evidence="2">cv. B73</strain>
    </source>
</reference>
<dbReference type="Proteomes" id="UP000007305">
    <property type="component" value="Chromosome 1"/>
</dbReference>